<evidence type="ECO:0000313" key="2">
    <source>
        <dbReference type="EMBL" id="KAK4259604.1"/>
    </source>
</evidence>
<name>A0AAE1J0P5_9FABA</name>
<protein>
    <submittedName>
        <fullName evidence="2">Uncharacterized protein</fullName>
    </submittedName>
</protein>
<sequence length="112" mass="12490">MQDKDNKAAEDGNLGDAGSDRKSSKVERVLQLEVRLFFFGIPGKGERELFLFATALNPALPPLITSMTVTTHGSEVEAHPWLKERMPESDRSVDCGSTDLDRYRSVFFFAPV</sequence>
<dbReference type="Proteomes" id="UP001293593">
    <property type="component" value="Unassembled WGS sequence"/>
</dbReference>
<reference evidence="2" key="1">
    <citation type="submission" date="2023-10" db="EMBL/GenBank/DDBJ databases">
        <title>Chromosome-level genome of the transformable northern wattle, Acacia crassicarpa.</title>
        <authorList>
            <person name="Massaro I."/>
            <person name="Sinha N.R."/>
            <person name="Poethig S."/>
            <person name="Leichty A.R."/>
        </authorList>
    </citation>
    <scope>NUCLEOTIDE SEQUENCE</scope>
    <source>
        <strain evidence="2">Acra3RX</strain>
        <tissue evidence="2">Leaf</tissue>
    </source>
</reference>
<evidence type="ECO:0000256" key="1">
    <source>
        <dbReference type="SAM" id="MobiDB-lite"/>
    </source>
</evidence>
<keyword evidence="3" id="KW-1185">Reference proteome</keyword>
<feature type="region of interest" description="Disordered" evidence="1">
    <location>
        <begin position="1"/>
        <end position="25"/>
    </location>
</feature>
<evidence type="ECO:0000313" key="3">
    <source>
        <dbReference type="Proteomes" id="UP001293593"/>
    </source>
</evidence>
<organism evidence="2 3">
    <name type="scientific">Acacia crassicarpa</name>
    <name type="common">northern wattle</name>
    <dbReference type="NCBI Taxonomy" id="499986"/>
    <lineage>
        <taxon>Eukaryota</taxon>
        <taxon>Viridiplantae</taxon>
        <taxon>Streptophyta</taxon>
        <taxon>Embryophyta</taxon>
        <taxon>Tracheophyta</taxon>
        <taxon>Spermatophyta</taxon>
        <taxon>Magnoliopsida</taxon>
        <taxon>eudicotyledons</taxon>
        <taxon>Gunneridae</taxon>
        <taxon>Pentapetalae</taxon>
        <taxon>rosids</taxon>
        <taxon>fabids</taxon>
        <taxon>Fabales</taxon>
        <taxon>Fabaceae</taxon>
        <taxon>Caesalpinioideae</taxon>
        <taxon>mimosoid clade</taxon>
        <taxon>Acacieae</taxon>
        <taxon>Acacia</taxon>
    </lineage>
</organism>
<comment type="caution">
    <text evidence="2">The sequence shown here is derived from an EMBL/GenBank/DDBJ whole genome shotgun (WGS) entry which is preliminary data.</text>
</comment>
<proteinExistence type="predicted"/>
<dbReference type="EMBL" id="JAWXYG010000011">
    <property type="protein sequence ID" value="KAK4259604.1"/>
    <property type="molecule type" value="Genomic_DNA"/>
</dbReference>
<gene>
    <name evidence="2" type="ORF">QN277_005918</name>
</gene>
<accession>A0AAE1J0P5</accession>
<feature type="compositionally biased region" description="Basic and acidic residues" evidence="1">
    <location>
        <begin position="1"/>
        <end position="10"/>
    </location>
</feature>
<dbReference type="AlphaFoldDB" id="A0AAE1J0P5"/>